<gene>
    <name evidence="3" type="ORF">NDU88_010294</name>
</gene>
<feature type="compositionally biased region" description="Basic and acidic residues" evidence="2">
    <location>
        <begin position="17"/>
        <end position="29"/>
    </location>
</feature>
<dbReference type="Proteomes" id="UP001066276">
    <property type="component" value="Chromosome 5"/>
</dbReference>
<evidence type="ECO:0000256" key="2">
    <source>
        <dbReference type="SAM" id="MobiDB-lite"/>
    </source>
</evidence>
<evidence type="ECO:0000313" key="4">
    <source>
        <dbReference type="Proteomes" id="UP001066276"/>
    </source>
</evidence>
<reference evidence="3" key="1">
    <citation type="journal article" date="2022" name="bioRxiv">
        <title>Sequencing and chromosome-scale assembly of the giantPleurodeles waltlgenome.</title>
        <authorList>
            <person name="Brown T."/>
            <person name="Elewa A."/>
            <person name="Iarovenko S."/>
            <person name="Subramanian E."/>
            <person name="Araus A.J."/>
            <person name="Petzold A."/>
            <person name="Susuki M."/>
            <person name="Suzuki K.-i.T."/>
            <person name="Hayashi T."/>
            <person name="Toyoda A."/>
            <person name="Oliveira C."/>
            <person name="Osipova E."/>
            <person name="Leigh N.D."/>
            <person name="Simon A."/>
            <person name="Yun M.H."/>
        </authorList>
    </citation>
    <scope>NUCLEOTIDE SEQUENCE</scope>
    <source>
        <strain evidence="3">20211129_DDA</strain>
        <tissue evidence="3">Liver</tissue>
    </source>
</reference>
<proteinExistence type="predicted"/>
<dbReference type="AlphaFoldDB" id="A0AAV7RXT2"/>
<dbReference type="EMBL" id="JANPWB010000009">
    <property type="protein sequence ID" value="KAJ1157589.1"/>
    <property type="molecule type" value="Genomic_DNA"/>
</dbReference>
<name>A0AAV7RXT2_PLEWA</name>
<comment type="caution">
    <text evidence="3">The sequence shown here is derived from an EMBL/GenBank/DDBJ whole genome shotgun (WGS) entry which is preliminary data.</text>
</comment>
<organism evidence="3 4">
    <name type="scientific">Pleurodeles waltl</name>
    <name type="common">Iberian ribbed newt</name>
    <dbReference type="NCBI Taxonomy" id="8319"/>
    <lineage>
        <taxon>Eukaryota</taxon>
        <taxon>Metazoa</taxon>
        <taxon>Chordata</taxon>
        <taxon>Craniata</taxon>
        <taxon>Vertebrata</taxon>
        <taxon>Euteleostomi</taxon>
        <taxon>Amphibia</taxon>
        <taxon>Batrachia</taxon>
        <taxon>Caudata</taxon>
        <taxon>Salamandroidea</taxon>
        <taxon>Salamandridae</taxon>
        <taxon>Pleurodelinae</taxon>
        <taxon>Pleurodeles</taxon>
    </lineage>
</organism>
<feature type="coiled-coil region" evidence="1">
    <location>
        <begin position="64"/>
        <end position="119"/>
    </location>
</feature>
<accession>A0AAV7RXT2</accession>
<keyword evidence="4" id="KW-1185">Reference proteome</keyword>
<keyword evidence="1" id="KW-0175">Coiled coil</keyword>
<sequence length="124" mass="13932">MGKLRGKQGNSQMETPDVTHRGPSEGEKKTVAPMIQAQFDRILAAIADTKTSLQQDIGVVSVGLGLLQAEHRKLVEKMREVEKVVEDMQLAQQDLMKQMGELDERVLKLERRAKGCNRRNNAHL</sequence>
<protein>
    <submittedName>
        <fullName evidence="3">Uncharacterized protein</fullName>
    </submittedName>
</protein>
<evidence type="ECO:0000256" key="1">
    <source>
        <dbReference type="SAM" id="Coils"/>
    </source>
</evidence>
<feature type="region of interest" description="Disordered" evidence="2">
    <location>
        <begin position="1"/>
        <end position="29"/>
    </location>
</feature>
<evidence type="ECO:0000313" key="3">
    <source>
        <dbReference type="EMBL" id="KAJ1157589.1"/>
    </source>
</evidence>